<proteinExistence type="predicted"/>
<sequence length="234" mass="26682">MAIKFLEFVKILSSSKNTLTKLTISLILIFLSLQVITFSDDFQNIVNLQVYNSSDIPDISIGFQKSPDCRFSPYPSVQGCYAVTNNSEWNSFIDDALNFPSSLPDISFSRSSLEFSVRAYPFYYSPDSNEPAGFDHGVWIYPTILNLVIIPTPEYEELQQHFGYSLEDNANILLNIIYDHNKGGPLYYPPKDNLITIIGDTKNSTIKIDAQITANRNEFSWWSEDHFLPTLKTF</sequence>
<evidence type="ECO:0000313" key="1">
    <source>
        <dbReference type="EMBL" id="KKK86167.1"/>
    </source>
</evidence>
<protein>
    <submittedName>
        <fullName evidence="1">Uncharacterized protein</fullName>
    </submittedName>
</protein>
<name>A0A0F8YXI8_9ZZZZ</name>
<reference evidence="1" key="1">
    <citation type="journal article" date="2015" name="Nature">
        <title>Complex archaea that bridge the gap between prokaryotes and eukaryotes.</title>
        <authorList>
            <person name="Spang A."/>
            <person name="Saw J.H."/>
            <person name="Jorgensen S.L."/>
            <person name="Zaremba-Niedzwiedzka K."/>
            <person name="Martijn J."/>
            <person name="Lind A.E."/>
            <person name="van Eijk R."/>
            <person name="Schleper C."/>
            <person name="Guy L."/>
            <person name="Ettema T.J."/>
        </authorList>
    </citation>
    <scope>NUCLEOTIDE SEQUENCE</scope>
</reference>
<dbReference type="AlphaFoldDB" id="A0A0F8YXI8"/>
<organism evidence="1">
    <name type="scientific">marine sediment metagenome</name>
    <dbReference type="NCBI Taxonomy" id="412755"/>
    <lineage>
        <taxon>unclassified sequences</taxon>
        <taxon>metagenomes</taxon>
        <taxon>ecological metagenomes</taxon>
    </lineage>
</organism>
<feature type="non-terminal residue" evidence="1">
    <location>
        <position position="234"/>
    </location>
</feature>
<gene>
    <name evidence="1" type="ORF">LCGC14_2765960</name>
</gene>
<accession>A0A0F8YXI8</accession>
<comment type="caution">
    <text evidence="1">The sequence shown here is derived from an EMBL/GenBank/DDBJ whole genome shotgun (WGS) entry which is preliminary data.</text>
</comment>
<dbReference type="EMBL" id="LAZR01050972">
    <property type="protein sequence ID" value="KKK86167.1"/>
    <property type="molecule type" value="Genomic_DNA"/>
</dbReference>